<dbReference type="InterPro" id="IPR000305">
    <property type="entry name" value="GIY-YIG_endonuc"/>
</dbReference>
<dbReference type="CDD" id="cd00719">
    <property type="entry name" value="GIY-YIG_SF"/>
    <property type="match status" value="1"/>
</dbReference>
<dbReference type="RefSeq" id="WP_075727008.1">
    <property type="nucleotide sequence ID" value="NZ_CP009245.1"/>
</dbReference>
<dbReference type="EMBL" id="CP009245">
    <property type="protein sequence ID" value="APT85201.1"/>
    <property type="molecule type" value="Genomic_DNA"/>
</dbReference>
<reference evidence="2 3" key="1">
    <citation type="submission" date="2014-08" db="EMBL/GenBank/DDBJ databases">
        <title>Complete genome sequence of Corynebacterium aquilae S-613T(T) (=DSM 44791(T)), isolated from the choana of a healthy golden eagle.</title>
        <authorList>
            <person name="Ruckert C."/>
            <person name="Albersmeier A."/>
            <person name="Winkler A."/>
            <person name="Kalinowski J."/>
        </authorList>
    </citation>
    <scope>NUCLEOTIDE SEQUENCE [LARGE SCALE GENOMIC DNA]</scope>
    <source>
        <strain evidence="2 3">S-613</strain>
    </source>
</reference>
<feature type="domain" description="GIY-YIG" evidence="1">
    <location>
        <begin position="25"/>
        <end position="101"/>
    </location>
</feature>
<sequence length="343" mass="38521">MELQFVRWEVAPADPVPALLADLPCRQGIYIIEFANGEIYVGQTRNILTRFATHVKRSGQHAPWADAVKLSFAAMPNVDGLALRKAETFYIKKLLDEGFILRNRVGNPAHRQPCALDEVLSLEDLDHWAAGDLNVQLGNDWTEKELSLARASKRTRLPQMLKLSGAEKDFAAKVLDDLALFVAFFIPRPVTQEKMRWTLTDLPSTAGGRMCTLNVGHLEVYFAPRGWVVELEAEDGNVETQQLCVLNMAQGTMDLLEGLEIRLPLQFGGLVDYGGHQVEQVYLPAGILEDVFEELPGIAYGVRSLIMQLMRSSTRSFFARYHSEPLASRAFKRAMEKGYLDRD</sequence>
<proteinExistence type="predicted"/>
<dbReference type="InterPro" id="IPR035901">
    <property type="entry name" value="GIY-YIG_endonuc_sf"/>
</dbReference>
<gene>
    <name evidence="2" type="ORF">CAQU_09085</name>
</gene>
<evidence type="ECO:0000313" key="3">
    <source>
        <dbReference type="Proteomes" id="UP000185478"/>
    </source>
</evidence>
<dbReference type="KEGG" id="caqu:CAQU_09085"/>
<keyword evidence="3" id="KW-1185">Reference proteome</keyword>
<organism evidence="2 3">
    <name type="scientific">Corynebacterium aquilae DSM 44791</name>
    <dbReference type="NCBI Taxonomy" id="1431546"/>
    <lineage>
        <taxon>Bacteria</taxon>
        <taxon>Bacillati</taxon>
        <taxon>Actinomycetota</taxon>
        <taxon>Actinomycetes</taxon>
        <taxon>Mycobacteriales</taxon>
        <taxon>Corynebacteriaceae</taxon>
        <taxon>Corynebacterium</taxon>
    </lineage>
</organism>
<dbReference type="SUPFAM" id="SSF82771">
    <property type="entry name" value="GIY-YIG endonuclease"/>
    <property type="match status" value="1"/>
</dbReference>
<dbReference type="PROSITE" id="PS50164">
    <property type="entry name" value="GIY_YIG"/>
    <property type="match status" value="1"/>
</dbReference>
<dbReference type="Proteomes" id="UP000185478">
    <property type="component" value="Chromosome"/>
</dbReference>
<name>A0A1L7CH59_9CORY</name>
<dbReference type="Pfam" id="PF01541">
    <property type="entry name" value="GIY-YIG"/>
    <property type="match status" value="1"/>
</dbReference>
<protein>
    <recommendedName>
        <fullName evidence="1">GIY-YIG domain-containing protein</fullName>
    </recommendedName>
</protein>
<accession>A0A1L7CH59</accession>
<evidence type="ECO:0000259" key="1">
    <source>
        <dbReference type="PROSITE" id="PS50164"/>
    </source>
</evidence>
<evidence type="ECO:0000313" key="2">
    <source>
        <dbReference type="EMBL" id="APT85201.1"/>
    </source>
</evidence>
<dbReference type="AlphaFoldDB" id="A0A1L7CH59"/>